<evidence type="ECO:0000259" key="7">
    <source>
        <dbReference type="SMART" id="SM00481"/>
    </source>
</evidence>
<dbReference type="Proteomes" id="UP000621436">
    <property type="component" value="Unassembled WGS sequence"/>
</dbReference>
<sequence>MKDFVHLHNHTEYSLLDGAIRLDDLIKKTQEHGQKACAITDHGNLYGMIKFYRKAREAGIKPILGCEVYVAPGSMRARESQKNYHLILLASNREGYHNLIKIVSKAHLEGFYYKPRVDKDLLADFSKGIIASSACLQGEIAQAILNEGNQKPEELAREYQQIFGKGNFYLELQDHGLGEQKKVNQKLIEINKKDDIPLIAANDSHYLDKDDAGLHDLLLALQTGKTVNQEDRMKFPNDEFYFKSTEEMAKKFGQIPEAMKNTVKIAERCNLELEFGQFYLPAYPRPEKFEGLSSEELLRKLCYEELNKKMPGNQEAEARLKYELDIICDMGYAAYFLIVYDFINEAERRDIRVGPGRGSAAGSFVSYLLNITRINPLKYGLIFERFLNPERVTLPDIDIDFDDRRDEIIEYVKDKYGASKVAQIGTFGTMAARAAVRDVGRALDISYGRVDKVAKNIPARPGITLEEAFKENDKLSEMADNSSEITRLLDFAEKVEGMPRHISTHAAGVIIGAEPLVEKVPLQLQDGVRITQLPMEEVEALGLLKMDFLGLRNLSVIRDTLKAIENNYGEKLDIDNVSLDDQEVYELLSKGKTAGVFQMESYLFQNLNNKLKPNRFADIIALLALGRPGPLGSNLVDDYIDCRHGKKEPEYLHPDLEPILEDTYGLILYQEQVMEIASKIGGFSMGEADILRRGMGKKKEELVANERQKFIDGARENGLSSEVANEIFDQMEYFSGYGFNKSHSAAYALLAYQTAYLKVKYPEEFMSALLSSVMHNLNKVADYISGARDIGLEVLPPDVNQSYHDFVKVSDQKIRFGLKAVKNLGSKAIEAIIDARKSGLFKSTVDFMKRVDLTAIKQSGLESLVHAGGFDSFKENRNQIISSLEELYSRYSSSKERKAAGQRSFFDMVDEEEKFYDEDFKFPELEEEEHQQRLKSEREYLGIFLSGHPLDPYKDLFEKLGLVNVNLEEGKTGIIGGYITEIKEHITKNQNRMAFLTLECWSDTIEVIAFPDAYEQYQLMLEEYKPLLVEGKVDEGKIIVSRMIPLSIQPLVIDITGKGRDNLMGLKDKLKANRGKRPVILLEQFDNSKGIMVLSKEYWVKSSD</sequence>
<evidence type="ECO:0000313" key="9">
    <source>
        <dbReference type="Proteomes" id="UP000621436"/>
    </source>
</evidence>
<dbReference type="Pfam" id="PF02811">
    <property type="entry name" value="PHP"/>
    <property type="match status" value="1"/>
</dbReference>
<dbReference type="Pfam" id="PF07733">
    <property type="entry name" value="DNA_pol3_alpha"/>
    <property type="match status" value="1"/>
</dbReference>
<keyword evidence="3 8" id="KW-0548">Nucleotidyltransferase</keyword>
<evidence type="ECO:0000256" key="4">
    <source>
        <dbReference type="ARBA" id="ARBA00022705"/>
    </source>
</evidence>
<feature type="domain" description="Polymerase/histidinol phosphatase N-terminal" evidence="7">
    <location>
        <begin position="5"/>
        <end position="72"/>
    </location>
</feature>
<organism evidence="8 9">
    <name type="scientific">Halonatronomonas betaini</name>
    <dbReference type="NCBI Taxonomy" id="2778430"/>
    <lineage>
        <taxon>Bacteria</taxon>
        <taxon>Bacillati</taxon>
        <taxon>Bacillota</taxon>
        <taxon>Clostridia</taxon>
        <taxon>Halanaerobiales</taxon>
        <taxon>Halarsenatibacteraceae</taxon>
        <taxon>Halonatronomonas</taxon>
    </lineage>
</organism>
<dbReference type="InterPro" id="IPR004805">
    <property type="entry name" value="DnaE2/DnaE/PolC"/>
</dbReference>
<dbReference type="NCBIfam" id="NF004226">
    <property type="entry name" value="PRK05673.1"/>
    <property type="match status" value="1"/>
</dbReference>
<dbReference type="PANTHER" id="PTHR32294">
    <property type="entry name" value="DNA POLYMERASE III SUBUNIT ALPHA"/>
    <property type="match status" value="1"/>
</dbReference>
<reference evidence="8" key="1">
    <citation type="submission" date="2020-11" db="EMBL/GenBank/DDBJ databases">
        <title>Halonatronomonas betainensis gen. nov., sp. nov. a novel haloalkaliphilic representative of the family Halanaerobiacae capable of betaine degradation.</title>
        <authorList>
            <person name="Boltyanskaya Y."/>
            <person name="Kevbrin V."/>
            <person name="Detkova E."/>
            <person name="Grouzdev D.S."/>
            <person name="Koziaeva V."/>
            <person name="Zhilina T."/>
        </authorList>
    </citation>
    <scope>NUCLEOTIDE SEQUENCE</scope>
    <source>
        <strain evidence="8">Z-7014</strain>
    </source>
</reference>
<comment type="caution">
    <text evidence="8">The sequence shown here is derived from an EMBL/GenBank/DDBJ whole genome shotgun (WGS) entry which is preliminary data.</text>
</comment>
<protein>
    <recommendedName>
        <fullName evidence="1">DNA-directed DNA polymerase</fullName>
        <ecNumber evidence="1">2.7.7.7</ecNumber>
    </recommendedName>
</protein>
<dbReference type="Gene3D" id="1.10.10.1600">
    <property type="entry name" value="Bacterial DNA polymerase III alpha subunit, thumb domain"/>
    <property type="match status" value="1"/>
</dbReference>
<evidence type="ECO:0000256" key="1">
    <source>
        <dbReference type="ARBA" id="ARBA00012417"/>
    </source>
</evidence>
<dbReference type="NCBIfam" id="NF005298">
    <property type="entry name" value="PRK06826.1"/>
    <property type="match status" value="1"/>
</dbReference>
<evidence type="ECO:0000313" key="8">
    <source>
        <dbReference type="EMBL" id="MBF8436503.1"/>
    </source>
</evidence>
<dbReference type="SMART" id="SM00481">
    <property type="entry name" value="POLIIIAc"/>
    <property type="match status" value="1"/>
</dbReference>
<dbReference type="AlphaFoldDB" id="A0A931APC4"/>
<dbReference type="SUPFAM" id="SSF89550">
    <property type="entry name" value="PHP domain-like"/>
    <property type="match status" value="1"/>
</dbReference>
<dbReference type="InterPro" id="IPR003141">
    <property type="entry name" value="Pol/His_phosphatase_N"/>
</dbReference>
<evidence type="ECO:0000256" key="5">
    <source>
        <dbReference type="ARBA" id="ARBA00022932"/>
    </source>
</evidence>
<dbReference type="GO" id="GO:0008408">
    <property type="term" value="F:3'-5' exonuclease activity"/>
    <property type="evidence" value="ECO:0007669"/>
    <property type="project" value="InterPro"/>
</dbReference>
<dbReference type="EMBL" id="JADPIE010000002">
    <property type="protein sequence ID" value="MBF8436503.1"/>
    <property type="molecule type" value="Genomic_DNA"/>
</dbReference>
<dbReference type="InterPro" id="IPR041931">
    <property type="entry name" value="DNA_pol3_alpha_thumb_dom"/>
</dbReference>
<dbReference type="InterPro" id="IPR040982">
    <property type="entry name" value="DNA_pol3_finger"/>
</dbReference>
<dbReference type="Gene3D" id="3.20.20.140">
    <property type="entry name" value="Metal-dependent hydrolases"/>
    <property type="match status" value="1"/>
</dbReference>
<dbReference type="CDD" id="cd04485">
    <property type="entry name" value="DnaE_OBF"/>
    <property type="match status" value="1"/>
</dbReference>
<dbReference type="GO" id="GO:0003887">
    <property type="term" value="F:DNA-directed DNA polymerase activity"/>
    <property type="evidence" value="ECO:0007669"/>
    <property type="project" value="UniProtKB-KW"/>
</dbReference>
<dbReference type="GO" id="GO:0006260">
    <property type="term" value="P:DNA replication"/>
    <property type="evidence" value="ECO:0007669"/>
    <property type="project" value="UniProtKB-KW"/>
</dbReference>
<dbReference type="Pfam" id="PF17657">
    <property type="entry name" value="DNA_pol3_finger"/>
    <property type="match status" value="1"/>
</dbReference>
<dbReference type="InterPro" id="IPR004013">
    <property type="entry name" value="PHP_dom"/>
</dbReference>
<dbReference type="EC" id="2.7.7.7" evidence="1"/>
<dbReference type="InterPro" id="IPR029460">
    <property type="entry name" value="DNAPol_HHH"/>
</dbReference>
<keyword evidence="4" id="KW-0235">DNA replication</keyword>
<evidence type="ECO:0000256" key="2">
    <source>
        <dbReference type="ARBA" id="ARBA00022679"/>
    </source>
</evidence>
<keyword evidence="5" id="KW-0239">DNA-directed DNA polymerase</keyword>
<dbReference type="RefSeq" id="WP_270453396.1">
    <property type="nucleotide sequence ID" value="NZ_JADPIE010000002.1"/>
</dbReference>
<dbReference type="CDD" id="cd12113">
    <property type="entry name" value="PHP_PolIIIA_DnaE3"/>
    <property type="match status" value="1"/>
</dbReference>
<dbReference type="Gene3D" id="1.10.150.870">
    <property type="match status" value="1"/>
</dbReference>
<comment type="catalytic activity">
    <reaction evidence="6">
        <text>DNA(n) + a 2'-deoxyribonucleoside 5'-triphosphate = DNA(n+1) + diphosphate</text>
        <dbReference type="Rhea" id="RHEA:22508"/>
        <dbReference type="Rhea" id="RHEA-COMP:17339"/>
        <dbReference type="Rhea" id="RHEA-COMP:17340"/>
        <dbReference type="ChEBI" id="CHEBI:33019"/>
        <dbReference type="ChEBI" id="CHEBI:61560"/>
        <dbReference type="ChEBI" id="CHEBI:173112"/>
        <dbReference type="EC" id="2.7.7.7"/>
    </reaction>
</comment>
<keyword evidence="9" id="KW-1185">Reference proteome</keyword>
<dbReference type="NCBIfam" id="TIGR00594">
    <property type="entry name" value="polc"/>
    <property type="match status" value="1"/>
</dbReference>
<evidence type="ECO:0000256" key="3">
    <source>
        <dbReference type="ARBA" id="ARBA00022695"/>
    </source>
</evidence>
<dbReference type="InterPro" id="IPR016195">
    <property type="entry name" value="Pol/histidinol_Pase-like"/>
</dbReference>
<dbReference type="PANTHER" id="PTHR32294:SF0">
    <property type="entry name" value="DNA POLYMERASE III SUBUNIT ALPHA"/>
    <property type="match status" value="1"/>
</dbReference>
<dbReference type="InterPro" id="IPR011708">
    <property type="entry name" value="DNA_pol3_alpha_NTPase_dom"/>
</dbReference>
<keyword evidence="2 8" id="KW-0808">Transferase</keyword>
<proteinExistence type="predicted"/>
<dbReference type="Pfam" id="PF14579">
    <property type="entry name" value="HHH_6"/>
    <property type="match status" value="1"/>
</dbReference>
<accession>A0A931APC4</accession>
<evidence type="ECO:0000256" key="6">
    <source>
        <dbReference type="ARBA" id="ARBA00049244"/>
    </source>
</evidence>
<gene>
    <name evidence="8" type="ORF">I0Q91_05400</name>
</gene>
<name>A0A931APC4_9FIRM</name>